<evidence type="ECO:0000313" key="3">
    <source>
        <dbReference type="EMBL" id="MRH75607.1"/>
    </source>
</evidence>
<evidence type="ECO:0000313" key="2">
    <source>
        <dbReference type="EMBL" id="MRH01378.1"/>
    </source>
</evidence>
<dbReference type="GO" id="GO:0032259">
    <property type="term" value="P:methylation"/>
    <property type="evidence" value="ECO:0007669"/>
    <property type="project" value="UniProtKB-KW"/>
</dbReference>
<comment type="caution">
    <text evidence="2">The sequence shown here is derived from an EMBL/GenBank/DDBJ whole genome shotgun (WGS) entry which is preliminary data.</text>
</comment>
<protein>
    <submittedName>
        <fullName evidence="2">Methyltransferase domain-containing protein</fullName>
    </submittedName>
</protein>
<gene>
    <name evidence="2" type="ORF">GIY21_13875</name>
    <name evidence="3" type="ORF">GIY22_13360</name>
</gene>
<dbReference type="CDD" id="cd02440">
    <property type="entry name" value="AdoMet_MTases"/>
    <property type="match status" value="1"/>
</dbReference>
<evidence type="ECO:0000313" key="5">
    <source>
        <dbReference type="Proteomes" id="UP000439314"/>
    </source>
</evidence>
<dbReference type="Pfam" id="PF08241">
    <property type="entry name" value="Methyltransf_11"/>
    <property type="match status" value="1"/>
</dbReference>
<reference evidence="4 5" key="1">
    <citation type="submission" date="2019-11" db="EMBL/GenBank/DDBJ databases">
        <title>First report of rice panicle blight caused by Xanthomonas sp. in Iran.</title>
        <authorList>
            <person name="Mirghasempour S.A."/>
            <person name="Huang S."/>
            <person name="Brady C.L."/>
            <person name="Studholme D.J."/>
        </authorList>
    </citation>
    <scope>NUCLEOTIDE SEQUENCE [LARGE SCALE GENOMIC DNA]</scope>
    <source>
        <strain evidence="2 5">ASD011</strain>
        <strain evidence="4">SAM114</strain>
    </source>
</reference>
<keyword evidence="2" id="KW-0489">Methyltransferase</keyword>
<dbReference type="SUPFAM" id="SSF53335">
    <property type="entry name" value="S-adenosyl-L-methionine-dependent methyltransferases"/>
    <property type="match status" value="1"/>
</dbReference>
<reference evidence="3" key="2">
    <citation type="journal article" date="2020" name="Plant Dis.">
        <title>A Grain Rot of Rice in Iran Caused by a Xanthomonas Strain Closely Related to X. sacchari.</title>
        <authorList>
            <person name="Mirghasempour S.A."/>
            <person name="Huang S."/>
            <person name="Studholme D.J."/>
            <person name="Brady C.L."/>
        </authorList>
    </citation>
    <scope>NUCLEOTIDE SEQUENCE</scope>
    <source>
        <strain evidence="3">SAM114</strain>
    </source>
</reference>
<evidence type="ECO:0000313" key="4">
    <source>
        <dbReference type="Proteomes" id="UP000437931"/>
    </source>
</evidence>
<sequence>MTLQADSAELQRQYGDTQRLVQRKSLHAKYGRGDWYPWLRGQVPLAADMRVADIGCGTGQLWGALAGQWPPSLAVQLLDRSPAMVAAALAQAAALRPRGVVGDAMRLPLRDASIDAALAVHMLYHLPDPHAGVRELRRIVRPGAAVLAVLNGRDNMRQLAQLVAGVAGGPDRDPSTLRLDAEAGARLFAMHFAQVRVARFDDVLVCTDPEDVMAYLQSLPLPPQAHASALRQAVEAAFAHGDGALRIDKDVRAIVATA</sequence>
<dbReference type="GO" id="GO:0008757">
    <property type="term" value="F:S-adenosylmethionine-dependent methyltransferase activity"/>
    <property type="evidence" value="ECO:0007669"/>
    <property type="project" value="InterPro"/>
</dbReference>
<accession>A0A6N7QCL1</accession>
<name>A0A6N7QCL1_9XANT</name>
<dbReference type="EMBL" id="WJPN01000011">
    <property type="protein sequence ID" value="MRH01378.1"/>
    <property type="molecule type" value="Genomic_DNA"/>
</dbReference>
<dbReference type="InterPro" id="IPR013216">
    <property type="entry name" value="Methyltransf_11"/>
</dbReference>
<dbReference type="Gene3D" id="3.40.50.150">
    <property type="entry name" value="Vaccinia Virus protein VP39"/>
    <property type="match status" value="1"/>
</dbReference>
<dbReference type="InterPro" id="IPR029063">
    <property type="entry name" value="SAM-dependent_MTases_sf"/>
</dbReference>
<dbReference type="Proteomes" id="UP000437931">
    <property type="component" value="Unassembled WGS sequence"/>
</dbReference>
<feature type="domain" description="Methyltransferase type 11" evidence="1">
    <location>
        <begin position="53"/>
        <end position="146"/>
    </location>
</feature>
<organism evidence="2 5">
    <name type="scientific">Xanthomonas sontii</name>
    <dbReference type="NCBI Taxonomy" id="2650745"/>
    <lineage>
        <taxon>Bacteria</taxon>
        <taxon>Pseudomonadati</taxon>
        <taxon>Pseudomonadota</taxon>
        <taxon>Gammaproteobacteria</taxon>
        <taxon>Lysobacterales</taxon>
        <taxon>Lysobacteraceae</taxon>
        <taxon>Xanthomonas</taxon>
    </lineage>
</organism>
<keyword evidence="4" id="KW-1185">Reference proteome</keyword>
<dbReference type="InterPro" id="IPR050508">
    <property type="entry name" value="Methyltransf_Superfamily"/>
</dbReference>
<dbReference type="AlphaFoldDB" id="A0A6N7QCL1"/>
<dbReference type="PANTHER" id="PTHR42912">
    <property type="entry name" value="METHYLTRANSFERASE"/>
    <property type="match status" value="1"/>
</dbReference>
<dbReference type="EMBL" id="WJPM01000011">
    <property type="protein sequence ID" value="MRH75607.1"/>
    <property type="molecule type" value="Genomic_DNA"/>
</dbReference>
<dbReference type="RefSeq" id="WP_153751866.1">
    <property type="nucleotide sequence ID" value="NZ_WJPM01000011.1"/>
</dbReference>
<proteinExistence type="predicted"/>
<evidence type="ECO:0000259" key="1">
    <source>
        <dbReference type="Pfam" id="PF08241"/>
    </source>
</evidence>
<keyword evidence="2" id="KW-0808">Transferase</keyword>
<dbReference type="Proteomes" id="UP000439314">
    <property type="component" value="Unassembled WGS sequence"/>
</dbReference>